<dbReference type="AlphaFoldDB" id="A0A6A5YAY2"/>
<keyword evidence="2" id="KW-1185">Reference proteome</keyword>
<organism evidence="1 2">
    <name type="scientific">Saccharata proteae CBS 121410</name>
    <dbReference type="NCBI Taxonomy" id="1314787"/>
    <lineage>
        <taxon>Eukaryota</taxon>
        <taxon>Fungi</taxon>
        <taxon>Dikarya</taxon>
        <taxon>Ascomycota</taxon>
        <taxon>Pezizomycotina</taxon>
        <taxon>Dothideomycetes</taxon>
        <taxon>Dothideomycetes incertae sedis</taxon>
        <taxon>Botryosphaeriales</taxon>
        <taxon>Saccharataceae</taxon>
        <taxon>Saccharata</taxon>
    </lineage>
</organism>
<sequence length="165" mass="18403">MDAFANAFESLTVAEDHEDIDAKNKQKARILKEAKEMKQTLAPMDQDHETAISEVAMCDRKLTHAAHKLAIAQSTNDDRGIRIWAAKIKELEANQVGLKAKVEEGSSFKEMWTAKVAALKAEYEELGGGNDFEEKTTELDDFDVEFTEALEKAFGEEDDYMANAA</sequence>
<gene>
    <name evidence="1" type="ORF">K490DRAFT_63992</name>
</gene>
<protein>
    <submittedName>
        <fullName evidence="1">Uncharacterized protein</fullName>
    </submittedName>
</protein>
<name>A0A6A5YAY2_9PEZI</name>
<evidence type="ECO:0000313" key="1">
    <source>
        <dbReference type="EMBL" id="KAF2088779.1"/>
    </source>
</evidence>
<evidence type="ECO:0000313" key="2">
    <source>
        <dbReference type="Proteomes" id="UP000799776"/>
    </source>
</evidence>
<accession>A0A6A5YAY2</accession>
<reference evidence="1" key="1">
    <citation type="journal article" date="2020" name="Stud. Mycol.">
        <title>101 Dothideomycetes genomes: a test case for predicting lifestyles and emergence of pathogens.</title>
        <authorList>
            <person name="Haridas S."/>
            <person name="Albert R."/>
            <person name="Binder M."/>
            <person name="Bloem J."/>
            <person name="Labutti K."/>
            <person name="Salamov A."/>
            <person name="Andreopoulos B."/>
            <person name="Baker S."/>
            <person name="Barry K."/>
            <person name="Bills G."/>
            <person name="Bluhm B."/>
            <person name="Cannon C."/>
            <person name="Castanera R."/>
            <person name="Culley D."/>
            <person name="Daum C."/>
            <person name="Ezra D."/>
            <person name="Gonzalez J."/>
            <person name="Henrissat B."/>
            <person name="Kuo A."/>
            <person name="Liang C."/>
            <person name="Lipzen A."/>
            <person name="Lutzoni F."/>
            <person name="Magnuson J."/>
            <person name="Mondo S."/>
            <person name="Nolan M."/>
            <person name="Ohm R."/>
            <person name="Pangilinan J."/>
            <person name="Park H.-J."/>
            <person name="Ramirez L."/>
            <person name="Alfaro M."/>
            <person name="Sun H."/>
            <person name="Tritt A."/>
            <person name="Yoshinaga Y."/>
            <person name="Zwiers L.-H."/>
            <person name="Turgeon B."/>
            <person name="Goodwin S."/>
            <person name="Spatafora J."/>
            <person name="Crous P."/>
            <person name="Grigoriev I."/>
        </authorList>
    </citation>
    <scope>NUCLEOTIDE SEQUENCE</scope>
    <source>
        <strain evidence="1">CBS 121410</strain>
    </source>
</reference>
<dbReference type="EMBL" id="ML978715">
    <property type="protein sequence ID" value="KAF2088779.1"/>
    <property type="molecule type" value="Genomic_DNA"/>
</dbReference>
<proteinExistence type="predicted"/>
<dbReference type="Proteomes" id="UP000799776">
    <property type="component" value="Unassembled WGS sequence"/>
</dbReference>